<evidence type="ECO:0000313" key="12">
    <source>
        <dbReference type="EMBL" id="MBE7325221.1"/>
    </source>
</evidence>
<keyword evidence="6 10" id="KW-0460">Magnesium</keyword>
<evidence type="ECO:0000256" key="9">
    <source>
        <dbReference type="ARBA" id="ARBA00023235"/>
    </source>
</evidence>
<dbReference type="InterPro" id="IPR011876">
    <property type="entry name" value="IsopentenylPP_isomerase_typ1"/>
</dbReference>
<dbReference type="NCBIfam" id="NF002995">
    <property type="entry name" value="PRK03759.1"/>
    <property type="match status" value="1"/>
</dbReference>
<feature type="binding site" evidence="10">
    <location>
        <position position="29"/>
    </location>
    <ligand>
        <name>Mn(2+)</name>
        <dbReference type="ChEBI" id="CHEBI:29035"/>
    </ligand>
</feature>
<dbReference type="InterPro" id="IPR056375">
    <property type="entry name" value="Idi_bact"/>
</dbReference>
<dbReference type="GO" id="GO:0004452">
    <property type="term" value="F:isopentenyl-diphosphate delta-isomerase activity"/>
    <property type="evidence" value="ECO:0007669"/>
    <property type="project" value="UniProtKB-EC"/>
</dbReference>
<comment type="pathway">
    <text evidence="1 10">Isoprenoid biosynthesis; dimethylallyl diphosphate biosynthesis; dimethylallyl diphosphate from isopentenyl diphosphate: step 1/1.</text>
</comment>
<feature type="binding site" evidence="10">
    <location>
        <position position="118"/>
    </location>
    <ligand>
        <name>Mn(2+)</name>
        <dbReference type="ChEBI" id="CHEBI:29035"/>
    </ligand>
</feature>
<evidence type="ECO:0000256" key="3">
    <source>
        <dbReference type="ARBA" id="ARBA00012057"/>
    </source>
</evidence>
<feature type="binding site" evidence="10">
    <location>
        <position position="73"/>
    </location>
    <ligand>
        <name>Mn(2+)</name>
        <dbReference type="ChEBI" id="CHEBI:29035"/>
    </ligand>
</feature>
<dbReference type="PROSITE" id="PS51462">
    <property type="entry name" value="NUDIX"/>
    <property type="match status" value="1"/>
</dbReference>
<keyword evidence="13" id="KW-1185">Reference proteome</keyword>
<keyword evidence="9 10" id="KW-0413">Isomerase</keyword>
<dbReference type="SUPFAM" id="SSF55811">
    <property type="entry name" value="Nudix"/>
    <property type="match status" value="1"/>
</dbReference>
<evidence type="ECO:0000256" key="4">
    <source>
        <dbReference type="ARBA" id="ARBA00022490"/>
    </source>
</evidence>
<accession>A0ABR9RUJ0</accession>
<dbReference type="HAMAP" id="MF_00202">
    <property type="entry name" value="Idi"/>
    <property type="match status" value="1"/>
</dbReference>
<dbReference type="NCBIfam" id="TIGR02150">
    <property type="entry name" value="IPP_isom_1"/>
    <property type="match status" value="1"/>
</dbReference>
<feature type="binding site" evidence="10">
    <location>
        <position position="36"/>
    </location>
    <ligand>
        <name>Mn(2+)</name>
        <dbReference type="ChEBI" id="CHEBI:29035"/>
    </ligand>
</feature>
<comment type="cofactor">
    <cofactor evidence="10">
        <name>Mg(2+)</name>
        <dbReference type="ChEBI" id="CHEBI:18420"/>
    </cofactor>
    <text evidence="10">Binds 1 Mg(2+) ion per subunit. The magnesium ion binds only when substrate is bound.</text>
</comment>
<gene>
    <name evidence="10 12" type="primary">idi</name>
    <name evidence="12" type="ORF">IEQ44_11200</name>
</gene>
<dbReference type="EC" id="5.3.3.2" evidence="3 10"/>
<comment type="function">
    <text evidence="10">Catalyzes the 1,3-allylic rearrangement of the homoallylic substrate isopentenyl (IPP) to its highly electrophilic allylic isomer, dimethylallyl diphosphate (DMAPP).</text>
</comment>
<evidence type="ECO:0000256" key="5">
    <source>
        <dbReference type="ARBA" id="ARBA00022723"/>
    </source>
</evidence>
<dbReference type="CDD" id="cd02885">
    <property type="entry name" value="NUDIX_IPP_Isomerase"/>
    <property type="match status" value="1"/>
</dbReference>
<keyword evidence="5 10" id="KW-0479">Metal-binding</keyword>
<dbReference type="Gene3D" id="3.90.79.10">
    <property type="entry name" value="Nucleoside Triphosphate Pyrophosphohydrolase"/>
    <property type="match status" value="1"/>
</dbReference>
<evidence type="ECO:0000256" key="10">
    <source>
        <dbReference type="HAMAP-Rule" id="MF_00202"/>
    </source>
</evidence>
<evidence type="ECO:0000259" key="11">
    <source>
        <dbReference type="PROSITE" id="PS51462"/>
    </source>
</evidence>
<feature type="active site" evidence="10">
    <location>
        <position position="120"/>
    </location>
</feature>
<evidence type="ECO:0000256" key="8">
    <source>
        <dbReference type="ARBA" id="ARBA00023229"/>
    </source>
</evidence>
<dbReference type="InterPro" id="IPR015797">
    <property type="entry name" value="NUDIX_hydrolase-like_dom_sf"/>
</dbReference>
<feature type="active site" evidence="10">
    <location>
        <position position="71"/>
    </location>
</feature>
<keyword evidence="4 10" id="KW-0963">Cytoplasm</keyword>
<name>A0ABR9RUJ0_9ACTN</name>
<dbReference type="PIRSF" id="PIRSF018427">
    <property type="entry name" value="Isopntndiph_ism"/>
    <property type="match status" value="1"/>
</dbReference>
<evidence type="ECO:0000256" key="7">
    <source>
        <dbReference type="ARBA" id="ARBA00023211"/>
    </source>
</evidence>
<evidence type="ECO:0000256" key="6">
    <source>
        <dbReference type="ARBA" id="ARBA00022842"/>
    </source>
</evidence>
<evidence type="ECO:0000256" key="1">
    <source>
        <dbReference type="ARBA" id="ARBA00004826"/>
    </source>
</evidence>
<dbReference type="PANTHER" id="PTHR10885">
    <property type="entry name" value="ISOPENTENYL-DIPHOSPHATE DELTA-ISOMERASE"/>
    <property type="match status" value="1"/>
</dbReference>
<comment type="catalytic activity">
    <reaction evidence="10">
        <text>isopentenyl diphosphate = dimethylallyl diphosphate</text>
        <dbReference type="Rhea" id="RHEA:23284"/>
        <dbReference type="ChEBI" id="CHEBI:57623"/>
        <dbReference type="ChEBI" id="CHEBI:128769"/>
        <dbReference type="EC" id="5.3.3.2"/>
    </reaction>
</comment>
<dbReference type="PANTHER" id="PTHR10885:SF0">
    <property type="entry name" value="ISOPENTENYL-DIPHOSPHATE DELTA-ISOMERASE"/>
    <property type="match status" value="1"/>
</dbReference>
<comment type="caution">
    <text evidence="12">The sequence shown here is derived from an EMBL/GenBank/DDBJ whole genome shotgun (WGS) entry which is preliminary data.</text>
</comment>
<keyword evidence="8 10" id="KW-0414">Isoprene biosynthesis</keyword>
<organism evidence="12 13">
    <name type="scientific">Nocardioides malaquae</name>
    <dbReference type="NCBI Taxonomy" id="2773426"/>
    <lineage>
        <taxon>Bacteria</taxon>
        <taxon>Bacillati</taxon>
        <taxon>Actinomycetota</taxon>
        <taxon>Actinomycetes</taxon>
        <taxon>Propionibacteriales</taxon>
        <taxon>Nocardioidaceae</taxon>
        <taxon>Nocardioides</taxon>
    </lineage>
</organism>
<sequence length="187" mass="20616">MDHGDDEDLVVLLDEARRPVGTAPREGVHGTDTPLHLAFSCWLLDADGRILVTRRALGKRSWPGVWTNSFCGHPRPGEALEDAVVRHGRRELGVEVADVRPLLPDFTYRAVDASGVVEHEFCPVFVARAVSTVTPAPDEVAEHHWITLDDYRASLATAPWALSPWMVEQARQIDAADLWSRVAPGEG</sequence>
<protein>
    <recommendedName>
        <fullName evidence="3 10">Isopentenyl-diphosphate Delta-isomerase</fullName>
        <shortName evidence="10">IPP isomerase</shortName>
        <ecNumber evidence="3 10">5.3.3.2</ecNumber>
    </recommendedName>
    <alternativeName>
        <fullName evidence="10">IPP:DMAPP isomerase</fullName>
    </alternativeName>
    <alternativeName>
        <fullName evidence="10">Isopentenyl pyrophosphate isomerase</fullName>
    </alternativeName>
</protein>
<dbReference type="EMBL" id="JADCSA010000010">
    <property type="protein sequence ID" value="MBE7325221.1"/>
    <property type="molecule type" value="Genomic_DNA"/>
</dbReference>
<reference evidence="12 13" key="1">
    <citation type="submission" date="2020-10" db="EMBL/GenBank/DDBJ databases">
        <title>Nocardioides sp. isolated from sludge.</title>
        <authorList>
            <person name="Zhang X."/>
        </authorList>
    </citation>
    <scope>NUCLEOTIDE SEQUENCE [LARGE SCALE GENOMIC DNA]</scope>
    <source>
        <strain evidence="12 13">Y6</strain>
    </source>
</reference>
<proteinExistence type="inferred from homology"/>
<feature type="binding site" evidence="10">
    <location>
        <position position="120"/>
    </location>
    <ligand>
        <name>Mn(2+)</name>
        <dbReference type="ChEBI" id="CHEBI:29035"/>
    </ligand>
</feature>
<comment type="cofactor">
    <cofactor evidence="10">
        <name>Mn(2+)</name>
        <dbReference type="ChEBI" id="CHEBI:29035"/>
    </cofactor>
    <text evidence="10">Binds 1 Mn(2+) ion per subunit.</text>
</comment>
<evidence type="ECO:0000256" key="2">
    <source>
        <dbReference type="ARBA" id="ARBA00007579"/>
    </source>
</evidence>
<keyword evidence="7 10" id="KW-0464">Manganese</keyword>
<comment type="similarity">
    <text evidence="2 10">Belongs to the IPP isomerase type 1 family.</text>
</comment>
<dbReference type="Proteomes" id="UP000756387">
    <property type="component" value="Unassembled WGS sequence"/>
</dbReference>
<comment type="subcellular location">
    <subcellularLocation>
        <location evidence="10">Cytoplasm</location>
    </subcellularLocation>
</comment>
<feature type="domain" description="Nudix hydrolase" evidence="11">
    <location>
        <begin position="34"/>
        <end position="168"/>
    </location>
</feature>
<dbReference type="InterPro" id="IPR000086">
    <property type="entry name" value="NUDIX_hydrolase_dom"/>
</dbReference>
<evidence type="ECO:0000313" key="13">
    <source>
        <dbReference type="Proteomes" id="UP000756387"/>
    </source>
</evidence>
<dbReference type="Pfam" id="PF00293">
    <property type="entry name" value="NUDIX"/>
    <property type="match status" value="1"/>
</dbReference>
<dbReference type="RefSeq" id="WP_193638548.1">
    <property type="nucleotide sequence ID" value="NZ_JADCSA010000010.1"/>
</dbReference>
<feature type="binding site" evidence="10">
    <location>
        <position position="91"/>
    </location>
    <ligand>
        <name>Mg(2+)</name>
        <dbReference type="ChEBI" id="CHEBI:18420"/>
    </ligand>
</feature>